<dbReference type="InParanoid" id="F0YCH9"/>
<gene>
    <name evidence="2" type="ORF">AURANDRAFT_65056</name>
</gene>
<protein>
    <recommendedName>
        <fullName evidence="1">DUF5107 domain-containing protein</fullName>
    </recommendedName>
</protein>
<dbReference type="KEGG" id="aaf:AURANDRAFT_65056"/>
<proteinExistence type="predicted"/>
<dbReference type="RefSeq" id="XP_009038140.1">
    <property type="nucleotide sequence ID" value="XM_009039892.1"/>
</dbReference>
<feature type="domain" description="DUF5107" evidence="1">
    <location>
        <begin position="8"/>
        <end position="270"/>
    </location>
</feature>
<keyword evidence="3" id="KW-1185">Reference proteome</keyword>
<evidence type="ECO:0000313" key="3">
    <source>
        <dbReference type="Proteomes" id="UP000002729"/>
    </source>
</evidence>
<dbReference type="Pfam" id="PF17128">
    <property type="entry name" value="DUF5107"/>
    <property type="match status" value="1"/>
</dbReference>
<evidence type="ECO:0000259" key="1">
    <source>
        <dbReference type="Pfam" id="PF17128"/>
    </source>
</evidence>
<dbReference type="OMA" id="WWSNIAV"/>
<sequence>MPIVTASSASLVATFFPATGGKLASITANNEELLFRNPVYQPANLGRLNAWTSGGVEWNWPRLGHSVFTSQPVFVAEVATARGPLVRVYEFDREMNTTWQVDAFLPPNGTTLWTRVTVNNPNPTPVAGYWWTNVGAKIGERSRVVLPADLAIVSTGDDPARPLEAAPFPFFADAGANASFAPTDHSYPANYGKARENFIRGGGGDHAFMSIHDGRGRGLLHAQSATQAEGRKYWVWGTDDDDAARMRFLSSPGDGDYVELQAGPAPTQSQTFPLGAGARRAWTESFSPLAMEADATKLNGPYAAAVAAVAERLETVGPARAEFDDVDAFLASVADAPPSRVLHRGGAWGALHAALVDDAGDVAAPFSTSEARPFPGAPGLAFGSVDEAVAADPAARPWASLLVNGTFGAEANTADVVTSFMVDDAWVSLMERALASAAHPDDAWLLHLHLGVAAHHRADYAGAMAHYEASAARKRTALAARNVAALRAGPGAPPVADGVLEAWALAAAAASAHGDAVASGREPARCPAAVAGPPPRDDACPTATFARNLAREVAAALVSASRWTELRDWFASLRDEDERVRAALSGAMDVDLARAYAAFHGRERSSTTSLEASATAARGVLRFLSNAKIATTSGLTGGLPELWTQCQYAVRAATLGRELAVLEKHHVRLDFPVPRNINFAGAT</sequence>
<evidence type="ECO:0000313" key="2">
    <source>
        <dbReference type="EMBL" id="EGB06895.1"/>
    </source>
</evidence>
<dbReference type="OrthoDB" id="186432at2759"/>
<dbReference type="EMBL" id="GL833132">
    <property type="protein sequence ID" value="EGB06895.1"/>
    <property type="molecule type" value="Genomic_DNA"/>
</dbReference>
<dbReference type="GeneID" id="20225142"/>
<dbReference type="InterPro" id="IPR033396">
    <property type="entry name" value="DUF5107"/>
</dbReference>
<dbReference type="eggNOG" id="ENOG502QTQC">
    <property type="taxonomic scope" value="Eukaryota"/>
</dbReference>
<dbReference type="Proteomes" id="UP000002729">
    <property type="component" value="Unassembled WGS sequence"/>
</dbReference>
<accession>F0YCH9</accession>
<reference evidence="2 3" key="1">
    <citation type="journal article" date="2011" name="Proc. Natl. Acad. Sci. U.S.A.">
        <title>Niche of harmful alga Aureococcus anophagefferens revealed through ecogenomics.</title>
        <authorList>
            <person name="Gobler C.J."/>
            <person name="Berry D.L."/>
            <person name="Dyhrman S.T."/>
            <person name="Wilhelm S.W."/>
            <person name="Salamov A."/>
            <person name="Lobanov A.V."/>
            <person name="Zhang Y."/>
            <person name="Collier J.L."/>
            <person name="Wurch L.L."/>
            <person name="Kustka A.B."/>
            <person name="Dill B.D."/>
            <person name="Shah M."/>
            <person name="VerBerkmoes N.C."/>
            <person name="Kuo A."/>
            <person name="Terry A."/>
            <person name="Pangilinan J."/>
            <person name="Lindquist E.A."/>
            <person name="Lucas S."/>
            <person name="Paulsen I.T."/>
            <person name="Hattenrath-Lehmann T.K."/>
            <person name="Talmage S.C."/>
            <person name="Walker E.A."/>
            <person name="Koch F."/>
            <person name="Burson A.M."/>
            <person name="Marcoval M.A."/>
            <person name="Tang Y.Z."/>
            <person name="Lecleir G.R."/>
            <person name="Coyne K.J."/>
            <person name="Berg G.M."/>
            <person name="Bertrand E.M."/>
            <person name="Saito M.A."/>
            <person name="Gladyshev V.N."/>
            <person name="Grigoriev I.V."/>
        </authorList>
    </citation>
    <scope>NUCLEOTIDE SEQUENCE [LARGE SCALE GENOMIC DNA]</scope>
    <source>
        <strain evidence="3">CCMP 1984</strain>
    </source>
</reference>
<name>F0YCH9_AURAN</name>
<dbReference type="AlphaFoldDB" id="F0YCH9"/>
<organism evidence="3">
    <name type="scientific">Aureococcus anophagefferens</name>
    <name type="common">Harmful bloom alga</name>
    <dbReference type="NCBI Taxonomy" id="44056"/>
    <lineage>
        <taxon>Eukaryota</taxon>
        <taxon>Sar</taxon>
        <taxon>Stramenopiles</taxon>
        <taxon>Ochrophyta</taxon>
        <taxon>Pelagophyceae</taxon>
        <taxon>Pelagomonadales</taxon>
        <taxon>Pelagomonadaceae</taxon>
        <taxon>Aureococcus</taxon>
    </lineage>
</organism>